<dbReference type="SUPFAM" id="SSF48403">
    <property type="entry name" value="Ankyrin repeat"/>
    <property type="match status" value="1"/>
</dbReference>
<evidence type="ECO:0000313" key="4">
    <source>
        <dbReference type="EMBL" id="CEO94687.1"/>
    </source>
</evidence>
<evidence type="ECO:0000313" key="5">
    <source>
        <dbReference type="EMBL" id="SPQ93051.1"/>
    </source>
</evidence>
<evidence type="ECO:0000313" key="7">
    <source>
        <dbReference type="Proteomes" id="UP000290189"/>
    </source>
</evidence>
<evidence type="ECO:0000256" key="2">
    <source>
        <dbReference type="ARBA" id="ARBA00023043"/>
    </source>
</evidence>
<dbReference type="SMART" id="SM00248">
    <property type="entry name" value="ANK"/>
    <property type="match status" value="3"/>
</dbReference>
<keyword evidence="5" id="KW-0496">Mitochondrion</keyword>
<geneLocation type="mitochondrion" evidence="5"/>
<accession>A0A0G4IHY6</accession>
<dbReference type="OrthoDB" id="539213at2759"/>
<dbReference type="EMBL" id="CDSF01000001">
    <property type="protein sequence ID" value="CEO94687.1"/>
    <property type="molecule type" value="Genomic_DNA"/>
</dbReference>
<dbReference type="Pfam" id="PF12796">
    <property type="entry name" value="Ank_2"/>
    <property type="match status" value="1"/>
</dbReference>
<dbReference type="Proteomes" id="UP000039324">
    <property type="component" value="Unassembled WGS sequence"/>
</dbReference>
<protein>
    <submittedName>
        <fullName evidence="4">Uncharacterized protein</fullName>
    </submittedName>
</protein>
<organism evidence="4 6">
    <name type="scientific">Plasmodiophora brassicae</name>
    <name type="common">Clubroot disease agent</name>
    <dbReference type="NCBI Taxonomy" id="37360"/>
    <lineage>
        <taxon>Eukaryota</taxon>
        <taxon>Sar</taxon>
        <taxon>Rhizaria</taxon>
        <taxon>Endomyxa</taxon>
        <taxon>Phytomyxea</taxon>
        <taxon>Plasmodiophorida</taxon>
        <taxon>Plasmodiophoridae</taxon>
        <taxon>Plasmodiophora</taxon>
    </lineage>
</organism>
<reference evidence="4 6" key="1">
    <citation type="submission" date="2015-02" db="EMBL/GenBank/DDBJ databases">
        <authorList>
            <person name="Chooi Y.-H."/>
        </authorList>
    </citation>
    <scope>NUCLEOTIDE SEQUENCE [LARGE SCALE GENOMIC DNA]</scope>
    <source>
        <strain evidence="4">E3</strain>
    </source>
</reference>
<evidence type="ECO:0000256" key="3">
    <source>
        <dbReference type="SAM" id="SignalP"/>
    </source>
</evidence>
<dbReference type="Gene3D" id="1.25.40.20">
    <property type="entry name" value="Ankyrin repeat-containing domain"/>
    <property type="match status" value="1"/>
</dbReference>
<feature type="signal peptide" evidence="3">
    <location>
        <begin position="1"/>
        <end position="27"/>
    </location>
</feature>
<reference evidence="5 7" key="2">
    <citation type="submission" date="2018-03" db="EMBL/GenBank/DDBJ databases">
        <authorList>
            <person name="Fogelqvist J."/>
        </authorList>
    </citation>
    <scope>NUCLEOTIDE SEQUENCE [LARGE SCALE GENOMIC DNA]</scope>
</reference>
<evidence type="ECO:0000256" key="1">
    <source>
        <dbReference type="ARBA" id="ARBA00022737"/>
    </source>
</evidence>
<dbReference type="AlphaFoldDB" id="A0A0G4IHY6"/>
<dbReference type="InterPro" id="IPR036770">
    <property type="entry name" value="Ankyrin_rpt-contain_sf"/>
</dbReference>
<keyword evidence="6" id="KW-1185">Reference proteome</keyword>
<dbReference type="PANTHER" id="PTHR24198:SF165">
    <property type="entry name" value="ANKYRIN REPEAT-CONTAINING PROTEIN-RELATED"/>
    <property type="match status" value="1"/>
</dbReference>
<proteinExistence type="predicted"/>
<dbReference type="EMBL" id="OVEO01000001">
    <property type="protein sequence ID" value="SPQ93051.1"/>
    <property type="molecule type" value="Genomic_DNA"/>
</dbReference>
<dbReference type="PANTHER" id="PTHR24198">
    <property type="entry name" value="ANKYRIN REPEAT AND PROTEIN KINASE DOMAIN-CONTAINING PROTEIN"/>
    <property type="match status" value="1"/>
</dbReference>
<keyword evidence="3" id="KW-0732">Signal</keyword>
<gene>
    <name evidence="4" type="ORF">PBRA_000473</name>
    <name evidence="5" type="ORF">PLBR_LOCUS266</name>
</gene>
<dbReference type="InterPro" id="IPR002110">
    <property type="entry name" value="Ankyrin_rpt"/>
</dbReference>
<dbReference type="Proteomes" id="UP000290189">
    <property type="component" value="Unassembled WGS sequence"/>
</dbReference>
<evidence type="ECO:0000313" key="6">
    <source>
        <dbReference type="Proteomes" id="UP000039324"/>
    </source>
</evidence>
<feature type="chain" id="PRO_5035990661" evidence="3">
    <location>
        <begin position="28"/>
        <end position="338"/>
    </location>
</feature>
<name>A0A0G4IHY6_PLABS</name>
<sequence>MSIGNRAGVAALWLVMLMVLYVGGVGAVTLLCSDGVRYDNRDITDLIDHSDEVQRLVMDPQFRVDGVLRLDITSDQFEIVSNFASGIHPYTIGWALGWIQRVRRRGYLLEQLMEIAAYIKIRALTVSIAWYSRNDEYYGAASSDDYWVSIRQRERHYHFVAGIARLHRLADRSRQVKMLVQESCRVLVVRGTVDHINAVPFHECANVLEYAAGHGEEFIVEVLLDLPGVGVNAHIGDSTRTLLHYAAMNGHLGVVNLLVGWPGIIADLQDAHLWTPLHYAVQYEHAAIVDALLDAKVNRSVSIDLNKRDWNGLTPYTLAYNTGQASVKEALGRWGGQF</sequence>
<keyword evidence="2" id="KW-0040">ANK repeat</keyword>
<keyword evidence="1" id="KW-0677">Repeat</keyword>
<dbReference type="STRING" id="37360.A0A0G4IHY6"/>